<name>A0A8K0JCS2_9HYPO</name>
<accession>A0A8K0JCS2</accession>
<gene>
    <name evidence="2" type="ORF">E4U42_006114</name>
</gene>
<evidence type="ECO:0000256" key="1">
    <source>
        <dbReference type="SAM" id="MobiDB-lite"/>
    </source>
</evidence>
<sequence>MDLQSVITSTSYSPMALGHLPRPVPNDLPPGLDPKVFTFQDAFEDLIVASRGQKLPDIRTRHQQRQLLWNMFPTGEPAWFWLRRLESQGLVRPFDPFPFTRMRQPELSTFYEEHSHTVNSVLPWRDVLRDMFAGDDARRVSEGKQRDGPNTFDEIFSVISSAVEGVSSALDTVIGYVVPDFPTYFDKKEVLTTEEDYVDQFGYRHRTVTRKTLDATGKEVASETHTTIRPANEHINKVDNEGSNQQSPSETRNSAQESTWFWK</sequence>
<dbReference type="EMBL" id="SRPY01000060">
    <property type="protein sequence ID" value="KAG5929374.1"/>
    <property type="molecule type" value="Genomic_DNA"/>
</dbReference>
<dbReference type="OrthoDB" id="4586300at2759"/>
<proteinExistence type="predicted"/>
<organism evidence="2 3">
    <name type="scientific">Claviceps africana</name>
    <dbReference type="NCBI Taxonomy" id="83212"/>
    <lineage>
        <taxon>Eukaryota</taxon>
        <taxon>Fungi</taxon>
        <taxon>Dikarya</taxon>
        <taxon>Ascomycota</taxon>
        <taxon>Pezizomycotina</taxon>
        <taxon>Sordariomycetes</taxon>
        <taxon>Hypocreomycetidae</taxon>
        <taxon>Hypocreales</taxon>
        <taxon>Clavicipitaceae</taxon>
        <taxon>Claviceps</taxon>
    </lineage>
</organism>
<feature type="region of interest" description="Disordered" evidence="1">
    <location>
        <begin position="223"/>
        <end position="263"/>
    </location>
</feature>
<evidence type="ECO:0000313" key="3">
    <source>
        <dbReference type="Proteomes" id="UP000811619"/>
    </source>
</evidence>
<evidence type="ECO:0000313" key="2">
    <source>
        <dbReference type="EMBL" id="KAG5929374.1"/>
    </source>
</evidence>
<dbReference type="AlphaFoldDB" id="A0A8K0JCS2"/>
<feature type="compositionally biased region" description="Basic and acidic residues" evidence="1">
    <location>
        <begin position="231"/>
        <end position="240"/>
    </location>
</feature>
<protein>
    <submittedName>
        <fullName evidence="2">Uncharacterized protein</fullName>
    </submittedName>
</protein>
<comment type="caution">
    <text evidence="2">The sequence shown here is derived from an EMBL/GenBank/DDBJ whole genome shotgun (WGS) entry which is preliminary data.</text>
</comment>
<keyword evidence="3" id="KW-1185">Reference proteome</keyword>
<feature type="compositionally biased region" description="Polar residues" evidence="1">
    <location>
        <begin position="241"/>
        <end position="263"/>
    </location>
</feature>
<dbReference type="Proteomes" id="UP000811619">
    <property type="component" value="Unassembled WGS sequence"/>
</dbReference>
<reference evidence="2" key="1">
    <citation type="journal article" date="2020" name="bioRxiv">
        <title>Whole genome comparisons of ergot fungi reveals the divergence and evolution of species within the genus Claviceps are the result of varying mechanisms driving genome evolution and host range expansion.</title>
        <authorList>
            <person name="Wyka S.A."/>
            <person name="Mondo S.J."/>
            <person name="Liu M."/>
            <person name="Dettman J."/>
            <person name="Nalam V."/>
            <person name="Broders K.D."/>
        </authorList>
    </citation>
    <scope>NUCLEOTIDE SEQUENCE</scope>
    <source>
        <strain evidence="2">CCC 489</strain>
    </source>
</reference>